<dbReference type="EMBL" id="JBHTJP010000035">
    <property type="protein sequence ID" value="MFD0977852.1"/>
    <property type="molecule type" value="Genomic_DNA"/>
</dbReference>
<feature type="domain" description="Response regulatory" evidence="2">
    <location>
        <begin position="8"/>
        <end position="129"/>
    </location>
</feature>
<gene>
    <name evidence="3" type="ORF">ACFQ1G_13730</name>
</gene>
<proteinExistence type="predicted"/>
<dbReference type="PROSITE" id="PS50110">
    <property type="entry name" value="RESPONSE_REGULATORY"/>
    <property type="match status" value="1"/>
</dbReference>
<dbReference type="InterPro" id="IPR052893">
    <property type="entry name" value="TCS_response_regulator"/>
</dbReference>
<sequence>MPNQNDFEILVVDDDKVVSLMHKHLLSNHLQPPIPFFNGKKALDYLYAKNKPGNNFLLLLDINMPVLNGWDFLKELRKNSLACSIYVVLVTSSICTVDKRMAQEFEQVIGFCHKPLKVSHLEKIKELPQLRSLILSKESDVFQS</sequence>
<keyword evidence="1" id="KW-0597">Phosphoprotein</keyword>
<comment type="caution">
    <text evidence="3">The sequence shown here is derived from an EMBL/GenBank/DDBJ whole genome shotgun (WGS) entry which is preliminary data.</text>
</comment>
<dbReference type="Pfam" id="PF00072">
    <property type="entry name" value="Response_reg"/>
    <property type="match status" value="1"/>
</dbReference>
<dbReference type="InterPro" id="IPR011006">
    <property type="entry name" value="CheY-like_superfamily"/>
</dbReference>
<dbReference type="PANTHER" id="PTHR44520">
    <property type="entry name" value="RESPONSE REGULATOR RCP1-RELATED"/>
    <property type="match status" value="1"/>
</dbReference>
<organism evidence="3 4">
    <name type="scientific">Salinimicrobium gaetbulicola</name>
    <dbReference type="NCBI Taxonomy" id="999702"/>
    <lineage>
        <taxon>Bacteria</taxon>
        <taxon>Pseudomonadati</taxon>
        <taxon>Bacteroidota</taxon>
        <taxon>Flavobacteriia</taxon>
        <taxon>Flavobacteriales</taxon>
        <taxon>Flavobacteriaceae</taxon>
        <taxon>Salinimicrobium</taxon>
    </lineage>
</organism>
<dbReference type="PANTHER" id="PTHR44520:SF2">
    <property type="entry name" value="RESPONSE REGULATOR RCP1"/>
    <property type="match status" value="1"/>
</dbReference>
<dbReference type="SMART" id="SM00448">
    <property type="entry name" value="REC"/>
    <property type="match status" value="1"/>
</dbReference>
<reference evidence="4" key="1">
    <citation type="journal article" date="2019" name="Int. J. Syst. Evol. Microbiol.">
        <title>The Global Catalogue of Microorganisms (GCM) 10K type strain sequencing project: providing services to taxonomists for standard genome sequencing and annotation.</title>
        <authorList>
            <consortium name="The Broad Institute Genomics Platform"/>
            <consortium name="The Broad Institute Genome Sequencing Center for Infectious Disease"/>
            <person name="Wu L."/>
            <person name="Ma J."/>
        </authorList>
    </citation>
    <scope>NUCLEOTIDE SEQUENCE [LARGE SCALE GENOMIC DNA]</scope>
    <source>
        <strain evidence="4">CCUG 60898</strain>
    </source>
</reference>
<name>A0ABW3IJR9_9FLAO</name>
<accession>A0ABW3IJR9</accession>
<protein>
    <submittedName>
        <fullName evidence="3">Two-component system response regulator</fullName>
    </submittedName>
</protein>
<keyword evidence="4" id="KW-1185">Reference proteome</keyword>
<evidence type="ECO:0000259" key="2">
    <source>
        <dbReference type="PROSITE" id="PS50110"/>
    </source>
</evidence>
<dbReference type="InterPro" id="IPR001789">
    <property type="entry name" value="Sig_transdc_resp-reg_receiver"/>
</dbReference>
<dbReference type="RefSeq" id="WP_380740470.1">
    <property type="nucleotide sequence ID" value="NZ_JBHTJP010000035.1"/>
</dbReference>
<dbReference type="SUPFAM" id="SSF52172">
    <property type="entry name" value="CheY-like"/>
    <property type="match status" value="1"/>
</dbReference>
<dbReference type="Gene3D" id="3.40.50.2300">
    <property type="match status" value="1"/>
</dbReference>
<evidence type="ECO:0000313" key="4">
    <source>
        <dbReference type="Proteomes" id="UP001597100"/>
    </source>
</evidence>
<feature type="modified residue" description="4-aspartylphosphate" evidence="1">
    <location>
        <position position="61"/>
    </location>
</feature>
<evidence type="ECO:0000256" key="1">
    <source>
        <dbReference type="PROSITE-ProRule" id="PRU00169"/>
    </source>
</evidence>
<evidence type="ECO:0000313" key="3">
    <source>
        <dbReference type="EMBL" id="MFD0977852.1"/>
    </source>
</evidence>
<dbReference type="Proteomes" id="UP001597100">
    <property type="component" value="Unassembled WGS sequence"/>
</dbReference>